<sequence length="183" mass="21481">MLFLKNLYRNLPSSFSVSTSFLLLGLINFISLSLLLFWSPVYGACWLLTATLYFLFKGDYKNIFIVWVLFFCIWYFFFIACLSDYKSSILIGGEHTKDIMMYFSYKYSPSSCYWYSRLFKDFCYQTVIMLDFLSIELGFPVYIPSVFAVLKFFMSFLKSIFDRGDEGPAQCAGEKNSKKKRHS</sequence>
<feature type="transmembrane region" description="Helical" evidence="1">
    <location>
        <begin position="63"/>
        <end position="85"/>
    </location>
</feature>
<keyword evidence="1" id="KW-0472">Membrane</keyword>
<name>E6ZET9_ECTSI</name>
<feature type="transmembrane region" description="Helical" evidence="1">
    <location>
        <begin position="12"/>
        <end position="30"/>
    </location>
</feature>
<dbReference type="AlphaFoldDB" id="E6ZET9"/>
<keyword evidence="1" id="KW-0812">Transmembrane</keyword>
<reference evidence="2" key="1">
    <citation type="journal article" date="2010" name="Nature">
        <title>The Ectocarpus genome and the independent evolution of multicellularity in brown algae.</title>
        <authorList>
            <person name="Cock J.M."/>
            <person name="Sterck L."/>
            <person name="Rouze P."/>
            <person name="Scornet D."/>
            <person name="Allen A.E."/>
            <person name="Amoutzias G."/>
            <person name="Anthouard V."/>
            <person name="Artiguenave F."/>
            <person name="Aury J.M."/>
            <person name="Badger J.H."/>
            <person name="Beszteri B."/>
            <person name="Billiau K."/>
            <person name="Bonnet E."/>
            <person name="Bothwell J.H."/>
            <person name="Bowler C."/>
            <person name="Boyen C."/>
            <person name="Brownlee C."/>
            <person name="Carrano C.J."/>
            <person name="Charrier B."/>
            <person name="Cho G.Y."/>
            <person name="Coelho S.M."/>
            <person name="Collen J."/>
            <person name="Corre E."/>
            <person name="Da Silva C."/>
            <person name="Delage L."/>
            <person name="Delaroque N."/>
            <person name="Dittami S.M."/>
            <person name="Doulbeau S."/>
            <person name="Elias M."/>
            <person name="Farnham G."/>
            <person name="Gachon C.M."/>
            <person name="Gschloessl B."/>
            <person name="Heesch S."/>
            <person name="Jabbari K."/>
            <person name="Jubin C."/>
            <person name="Kawai H."/>
            <person name="Kimura K."/>
            <person name="Kloareg B."/>
            <person name="Kupper F.C."/>
            <person name="Lang D."/>
            <person name="Le Bail A."/>
            <person name="Leblanc C."/>
            <person name="Lerouge P."/>
            <person name="Lohr M."/>
            <person name="Lopez P.J."/>
            <person name="Martens C."/>
            <person name="Maumus F."/>
            <person name="Michel G."/>
            <person name="Miranda-Saavedra D."/>
            <person name="Morales J."/>
            <person name="Moreau H."/>
            <person name="Motomura T."/>
            <person name="Nagasato C."/>
            <person name="Napoli C.A."/>
            <person name="Nelson D.R."/>
            <person name="Nyvall-Collen P."/>
            <person name="Peters A.F."/>
            <person name="Pommier C."/>
            <person name="Potin P."/>
            <person name="Poulain J."/>
            <person name="Quesneville H."/>
            <person name="Read B."/>
            <person name="Rensing S.A."/>
            <person name="Ritter A."/>
            <person name="Rousvoal S."/>
            <person name="Samanta M."/>
            <person name="Samson G."/>
            <person name="Schroeder D.C."/>
            <person name="Segurens B."/>
            <person name="Strittmatter M."/>
            <person name="Tonon T."/>
            <person name="Tregear J.W."/>
            <person name="Valentin K."/>
            <person name="von Dassow P."/>
            <person name="Yamagishi T."/>
            <person name="Van de Peer Y."/>
            <person name="Wincker P."/>
        </authorList>
    </citation>
    <scope>NUCLEOTIDE SEQUENCE</scope>
</reference>
<feature type="transmembrane region" description="Helical" evidence="1">
    <location>
        <begin position="36"/>
        <end position="56"/>
    </location>
</feature>
<feature type="transmembrane region" description="Helical" evidence="1">
    <location>
        <begin position="139"/>
        <end position="157"/>
    </location>
</feature>
<evidence type="ECO:0000313" key="2">
    <source>
        <dbReference type="EMBL" id="CBJ18031.1"/>
    </source>
</evidence>
<reference evidence="2" key="2">
    <citation type="submission" date="2010-01" db="EMBL/GenBank/DDBJ databases">
        <authorList>
            <person name="Genoscope - CEA"/>
        </authorList>
    </citation>
    <scope>NUCLEOTIDE SEQUENCE</scope>
</reference>
<evidence type="ECO:0000256" key="1">
    <source>
        <dbReference type="SAM" id="Phobius"/>
    </source>
</evidence>
<keyword evidence="2" id="KW-0496">Mitochondrion</keyword>
<dbReference type="EMBL" id="FP885846">
    <property type="protein sequence ID" value="CBJ18031.1"/>
    <property type="molecule type" value="Genomic_DNA"/>
</dbReference>
<accession>E6ZET9</accession>
<geneLocation type="mitochondrion" evidence="2"/>
<proteinExistence type="predicted"/>
<organism evidence="2">
    <name type="scientific">Ectocarpus siliculosus</name>
    <name type="common">Brown alga</name>
    <name type="synonym">Conferva siliculosa</name>
    <dbReference type="NCBI Taxonomy" id="2880"/>
    <lineage>
        <taxon>Eukaryota</taxon>
        <taxon>Sar</taxon>
        <taxon>Stramenopiles</taxon>
        <taxon>Ochrophyta</taxon>
        <taxon>PX clade</taxon>
        <taxon>Phaeophyceae</taxon>
        <taxon>Ectocarpales</taxon>
        <taxon>Ectocarpaceae</taxon>
        <taxon>Ectocarpus</taxon>
    </lineage>
</organism>
<keyword evidence="1" id="KW-1133">Transmembrane helix</keyword>
<protein>
    <submittedName>
        <fullName evidence="2">Orf183, hypothetical mitochondrial protein</fullName>
    </submittedName>
</protein>
<gene>
    <name evidence="2" type="primary">Esil_mt65</name>
    <name evidence="2" type="ORF">ESILMT65</name>
</gene>
<dbReference type="GeneID" id="27911489"/>
<dbReference type="RefSeq" id="YP_009254732.1">
    <property type="nucleotide sequence ID" value="NC_030223.1"/>
</dbReference>